<dbReference type="AlphaFoldDB" id="A0A7E4VP12"/>
<reference evidence="7" key="2">
    <citation type="submission" date="2020-10" db="UniProtKB">
        <authorList>
            <consortium name="WormBaseParasite"/>
        </authorList>
    </citation>
    <scope>IDENTIFICATION</scope>
</reference>
<feature type="compositionally biased region" description="Low complexity" evidence="4">
    <location>
        <begin position="349"/>
        <end position="364"/>
    </location>
</feature>
<feature type="compositionally biased region" description="Low complexity" evidence="4">
    <location>
        <begin position="225"/>
        <end position="247"/>
    </location>
</feature>
<dbReference type="PANTHER" id="PTHR12378:SF80">
    <property type="entry name" value="IP06716P-RELATED"/>
    <property type="match status" value="1"/>
</dbReference>
<accession>A0A7E4VP12</accession>
<feature type="compositionally biased region" description="Low complexity" evidence="4">
    <location>
        <begin position="296"/>
        <end position="309"/>
    </location>
</feature>
<dbReference type="GO" id="GO:0016579">
    <property type="term" value="P:protein deubiquitination"/>
    <property type="evidence" value="ECO:0007669"/>
    <property type="project" value="TreeGrafter"/>
</dbReference>
<dbReference type="GO" id="GO:0006508">
    <property type="term" value="P:proteolysis"/>
    <property type="evidence" value="ECO:0007669"/>
    <property type="project" value="UniProtKB-KW"/>
</dbReference>
<keyword evidence="2" id="KW-0645">Protease</keyword>
<dbReference type="SMART" id="SM01179">
    <property type="entry name" value="DUF862"/>
    <property type="match status" value="1"/>
</dbReference>
<dbReference type="PROSITE" id="PS51858">
    <property type="entry name" value="PPPDE"/>
    <property type="match status" value="1"/>
</dbReference>
<feature type="region of interest" description="Disordered" evidence="4">
    <location>
        <begin position="189"/>
        <end position="248"/>
    </location>
</feature>
<dbReference type="InterPro" id="IPR042266">
    <property type="entry name" value="PPPDE_sf"/>
</dbReference>
<reference evidence="6" key="1">
    <citation type="journal article" date="2013" name="Genetics">
        <title>The draft genome and transcriptome of Panagrellus redivivus are shaped by the harsh demands of a free-living lifestyle.</title>
        <authorList>
            <person name="Srinivasan J."/>
            <person name="Dillman A.R."/>
            <person name="Macchietto M.G."/>
            <person name="Heikkinen L."/>
            <person name="Lakso M."/>
            <person name="Fracchia K.M."/>
            <person name="Antoshechkin I."/>
            <person name="Mortazavi A."/>
            <person name="Wong G."/>
            <person name="Sternberg P.W."/>
        </authorList>
    </citation>
    <scope>NUCLEOTIDE SEQUENCE [LARGE SCALE GENOMIC DNA]</scope>
    <source>
        <strain evidence="6">MT8872</strain>
    </source>
</reference>
<dbReference type="Pfam" id="PF05903">
    <property type="entry name" value="Peptidase_C97"/>
    <property type="match status" value="1"/>
</dbReference>
<keyword evidence="6" id="KW-1185">Reference proteome</keyword>
<protein>
    <submittedName>
        <fullName evidence="7">PPPDE domain-containing protein</fullName>
    </submittedName>
</protein>
<feature type="compositionally biased region" description="Polar residues" evidence="4">
    <location>
        <begin position="193"/>
        <end position="210"/>
    </location>
</feature>
<organism evidence="6 7">
    <name type="scientific">Panagrellus redivivus</name>
    <name type="common">Microworm</name>
    <dbReference type="NCBI Taxonomy" id="6233"/>
    <lineage>
        <taxon>Eukaryota</taxon>
        <taxon>Metazoa</taxon>
        <taxon>Ecdysozoa</taxon>
        <taxon>Nematoda</taxon>
        <taxon>Chromadorea</taxon>
        <taxon>Rhabditida</taxon>
        <taxon>Tylenchina</taxon>
        <taxon>Panagrolaimomorpha</taxon>
        <taxon>Panagrolaimoidea</taxon>
        <taxon>Panagrolaimidae</taxon>
        <taxon>Panagrellus</taxon>
    </lineage>
</organism>
<evidence type="ECO:0000256" key="3">
    <source>
        <dbReference type="ARBA" id="ARBA00022801"/>
    </source>
</evidence>
<dbReference type="GO" id="GO:0101005">
    <property type="term" value="F:deubiquitinase activity"/>
    <property type="evidence" value="ECO:0007669"/>
    <property type="project" value="TreeGrafter"/>
</dbReference>
<evidence type="ECO:0000259" key="5">
    <source>
        <dbReference type="PROSITE" id="PS51858"/>
    </source>
</evidence>
<evidence type="ECO:0000256" key="1">
    <source>
        <dbReference type="ARBA" id="ARBA00008140"/>
    </source>
</evidence>
<proteinExistence type="inferred from homology"/>
<dbReference type="PRINTS" id="PR01217">
    <property type="entry name" value="PRICHEXTENSN"/>
</dbReference>
<dbReference type="Proteomes" id="UP000492821">
    <property type="component" value="Unassembled WGS sequence"/>
</dbReference>
<dbReference type="InterPro" id="IPR008580">
    <property type="entry name" value="PPPDE_dom"/>
</dbReference>
<feature type="domain" description="PPPDE" evidence="5">
    <location>
        <begin position="4"/>
        <end position="148"/>
    </location>
</feature>
<dbReference type="Gene3D" id="3.90.1720.30">
    <property type="entry name" value="PPPDE domains"/>
    <property type="match status" value="1"/>
</dbReference>
<feature type="compositionally biased region" description="Pro residues" evidence="4">
    <location>
        <begin position="380"/>
        <end position="401"/>
    </location>
</feature>
<comment type="similarity">
    <text evidence="1">Belongs to the DeSI family.</text>
</comment>
<feature type="compositionally biased region" description="Polar residues" evidence="4">
    <location>
        <begin position="314"/>
        <end position="327"/>
    </location>
</feature>
<sequence>MGRSLVKLNIYDMYWINDYASVLGVGVYHSGVEVHGVEYAYGGHPYTFSGIFENSPGDAEELGENFKFKEAIILGETDFTAYEVKKMVQQMGQDYRGDRYHLISKNCNHFSANLAKFLTGQDIPGWVNRLATMSGSLPFFERWIPQEWLTPVALQQSLDEKANRSGNATNSTDAQLNYPVAIGQDALEGYGSPSASKKAGNTLSGSQSARSTRDDNSSLFNGARSTPNSSRASTSSLSVSGTSSNSNGQAAFSFSKIWTSVKTIASDIAVPMVNAPIPAPAPPAPTAAPTGSRYRPAAMAASAPAPVGAELDVTPSSDESKSPTSTIDSDDDLVTCVSSTPPRRPEPPTRTTSTRSNLSTPSTSNISTANPSTPVFSSPPKKPSPPNKDLPAPAKPSPNPPSSSSNQN</sequence>
<evidence type="ECO:0000256" key="2">
    <source>
        <dbReference type="ARBA" id="ARBA00022670"/>
    </source>
</evidence>
<keyword evidence="3" id="KW-0378">Hydrolase</keyword>
<feature type="region of interest" description="Disordered" evidence="4">
    <location>
        <begin position="282"/>
        <end position="408"/>
    </location>
</feature>
<dbReference type="WBParaSite" id="Pan_g23282.t1">
    <property type="protein sequence ID" value="Pan_g23282.t1"/>
    <property type="gene ID" value="Pan_g23282"/>
</dbReference>
<name>A0A7E4VP12_PANRE</name>
<dbReference type="PANTHER" id="PTHR12378">
    <property type="entry name" value="DESUMOYLATING ISOPEPTIDASE"/>
    <property type="match status" value="1"/>
</dbReference>
<evidence type="ECO:0000313" key="7">
    <source>
        <dbReference type="WBParaSite" id="Pan_g23282.t1"/>
    </source>
</evidence>
<evidence type="ECO:0000313" key="6">
    <source>
        <dbReference type="Proteomes" id="UP000492821"/>
    </source>
</evidence>
<evidence type="ECO:0000256" key="4">
    <source>
        <dbReference type="SAM" id="MobiDB-lite"/>
    </source>
</evidence>